<dbReference type="EMBL" id="JAKJXP020000094">
    <property type="protein sequence ID" value="KAK7747075.1"/>
    <property type="molecule type" value="Genomic_DNA"/>
</dbReference>
<organism evidence="2 3">
    <name type="scientific">Diatrype stigma</name>
    <dbReference type="NCBI Taxonomy" id="117547"/>
    <lineage>
        <taxon>Eukaryota</taxon>
        <taxon>Fungi</taxon>
        <taxon>Dikarya</taxon>
        <taxon>Ascomycota</taxon>
        <taxon>Pezizomycotina</taxon>
        <taxon>Sordariomycetes</taxon>
        <taxon>Xylariomycetidae</taxon>
        <taxon>Xylariales</taxon>
        <taxon>Diatrypaceae</taxon>
        <taxon>Diatrype</taxon>
    </lineage>
</organism>
<accession>A0AAN9UFG9</accession>
<keyword evidence="1" id="KW-0732">Signal</keyword>
<reference evidence="2 3" key="1">
    <citation type="submission" date="2024-02" db="EMBL/GenBank/DDBJ databases">
        <title>De novo assembly and annotation of 12 fungi associated with fruit tree decline syndrome in Ontario, Canada.</title>
        <authorList>
            <person name="Sulman M."/>
            <person name="Ellouze W."/>
            <person name="Ilyukhin E."/>
        </authorList>
    </citation>
    <scope>NUCLEOTIDE SEQUENCE [LARGE SCALE GENOMIC DNA]</scope>
    <source>
        <strain evidence="2 3">M11/M66-122</strain>
    </source>
</reference>
<evidence type="ECO:0000256" key="1">
    <source>
        <dbReference type="SAM" id="SignalP"/>
    </source>
</evidence>
<feature type="signal peptide" evidence="1">
    <location>
        <begin position="1"/>
        <end position="19"/>
    </location>
</feature>
<gene>
    <name evidence="2" type="ORF">SLS62_009231</name>
</gene>
<proteinExistence type="predicted"/>
<comment type="caution">
    <text evidence="2">The sequence shown here is derived from an EMBL/GenBank/DDBJ whole genome shotgun (WGS) entry which is preliminary data.</text>
</comment>
<feature type="chain" id="PRO_5042984618" evidence="1">
    <location>
        <begin position="20"/>
        <end position="172"/>
    </location>
</feature>
<keyword evidence="3" id="KW-1185">Reference proteome</keyword>
<protein>
    <submittedName>
        <fullName evidence="2">Uncharacterized protein</fullName>
    </submittedName>
</protein>
<name>A0AAN9UFG9_9PEZI</name>
<dbReference type="Proteomes" id="UP001320420">
    <property type="component" value="Unassembled WGS sequence"/>
</dbReference>
<evidence type="ECO:0000313" key="3">
    <source>
        <dbReference type="Proteomes" id="UP001320420"/>
    </source>
</evidence>
<sequence>MKLSSVISYILAGAATSAALPTENAVRSVADLVTSKMTWTGQVKPGEAAVSITGTAGEIYHRIVAINPNYDNELGLNSTDSSTMQRRDLAHIGKRATTSSDWTCNYGTDVAVEPIGDGVRYLYSIGTGSCSAPAGSPGAGGCTAASCNSGAGIWLCNDANHQVDIPCTLIAE</sequence>
<evidence type="ECO:0000313" key="2">
    <source>
        <dbReference type="EMBL" id="KAK7747075.1"/>
    </source>
</evidence>
<dbReference type="AlphaFoldDB" id="A0AAN9UFG9"/>